<dbReference type="Gene3D" id="3.90.1480.20">
    <property type="entry name" value="Glycosyl transferase family 29"/>
    <property type="match status" value="1"/>
</dbReference>
<dbReference type="InterPro" id="IPR001675">
    <property type="entry name" value="Glyco_trans_29"/>
</dbReference>
<evidence type="ECO:0000256" key="14">
    <source>
        <dbReference type="ARBA" id="ARBA00022989"/>
    </source>
</evidence>
<feature type="domain" description="HTTM-like" evidence="37">
    <location>
        <begin position="336"/>
        <end position="594"/>
    </location>
</feature>
<dbReference type="GO" id="GO:0005789">
    <property type="term" value="C:endoplasmic reticulum membrane"/>
    <property type="evidence" value="ECO:0007669"/>
    <property type="project" value="UniProtKB-SubCell"/>
</dbReference>
<evidence type="ECO:0000256" key="11">
    <source>
        <dbReference type="ARBA" id="ARBA00022692"/>
    </source>
</evidence>
<dbReference type="GO" id="GO:0097503">
    <property type="term" value="P:sialylation"/>
    <property type="evidence" value="ECO:0007669"/>
    <property type="project" value="UniProtKB-ARBA"/>
</dbReference>
<evidence type="ECO:0000256" key="28">
    <source>
        <dbReference type="ARBA" id="ARBA00041997"/>
    </source>
</evidence>
<evidence type="ECO:0000259" key="37">
    <source>
        <dbReference type="SMART" id="SM00752"/>
    </source>
</evidence>
<keyword evidence="38" id="KW-1185">Reference proteome</keyword>
<evidence type="ECO:0000256" key="24">
    <source>
        <dbReference type="ARBA" id="ARBA00037859"/>
    </source>
</evidence>
<evidence type="ECO:0000256" key="7">
    <source>
        <dbReference type="ARBA" id="ARBA00017054"/>
    </source>
</evidence>
<evidence type="ECO:0000256" key="12">
    <source>
        <dbReference type="ARBA" id="ARBA00022824"/>
    </source>
</evidence>
<comment type="pathway">
    <text evidence="4">Protein modification; protein glycosylation.</text>
</comment>
<dbReference type="GO" id="GO:0000139">
    <property type="term" value="C:Golgi membrane"/>
    <property type="evidence" value="ECO:0007669"/>
    <property type="project" value="UniProtKB-SubCell"/>
</dbReference>
<dbReference type="GO" id="GO:0008488">
    <property type="term" value="F:gamma-glutamyl carboxylase activity"/>
    <property type="evidence" value="ECO:0007669"/>
    <property type="project" value="UniProtKB-EC"/>
</dbReference>
<comment type="catalytic activity">
    <reaction evidence="33">
        <text>4-carboxy-L-glutamyl-[protein] + 2,3-epoxyphylloquinone + H2O + H(+) = phylloquinol + L-glutamyl-[protein] + CO2 + O2</text>
        <dbReference type="Rhea" id="RHEA:45140"/>
        <dbReference type="Rhea" id="RHEA-COMP:10208"/>
        <dbReference type="Rhea" id="RHEA-COMP:11094"/>
        <dbReference type="ChEBI" id="CHEBI:15377"/>
        <dbReference type="ChEBI" id="CHEBI:15378"/>
        <dbReference type="ChEBI" id="CHEBI:15379"/>
        <dbReference type="ChEBI" id="CHEBI:15759"/>
        <dbReference type="ChEBI" id="CHEBI:16526"/>
        <dbReference type="ChEBI" id="CHEBI:28433"/>
        <dbReference type="ChEBI" id="CHEBI:29973"/>
        <dbReference type="ChEBI" id="CHEBI:84990"/>
        <dbReference type="EC" id="4.1.1.90"/>
    </reaction>
    <physiologicalReaction direction="right-to-left" evidence="33">
        <dbReference type="Rhea" id="RHEA:45142"/>
    </physiologicalReaction>
</comment>
<dbReference type="GO" id="GO:0032580">
    <property type="term" value="C:Golgi cisterna membrane"/>
    <property type="evidence" value="ECO:0007669"/>
    <property type="project" value="UniProtKB-SubCell"/>
</dbReference>
<keyword evidence="18" id="KW-1015">Disulfide bond</keyword>
<evidence type="ECO:0000256" key="18">
    <source>
        <dbReference type="ARBA" id="ARBA00023157"/>
    </source>
</evidence>
<dbReference type="InterPro" id="IPR053934">
    <property type="entry name" value="HTTM_dom"/>
</dbReference>
<keyword evidence="19" id="KW-0325">Glycoprotein</keyword>
<evidence type="ECO:0000256" key="25">
    <source>
        <dbReference type="ARBA" id="ARBA00039107"/>
    </source>
</evidence>
<keyword evidence="20" id="KW-0456">Lyase</keyword>
<evidence type="ECO:0000256" key="4">
    <source>
        <dbReference type="ARBA" id="ARBA00004922"/>
    </source>
</evidence>
<dbReference type="SMART" id="SM00752">
    <property type="entry name" value="HTTM"/>
    <property type="match status" value="1"/>
</dbReference>
<evidence type="ECO:0000256" key="17">
    <source>
        <dbReference type="ARBA" id="ARBA00023136"/>
    </source>
</evidence>
<evidence type="ECO:0000256" key="16">
    <source>
        <dbReference type="ARBA" id="ARBA00023034"/>
    </source>
</evidence>
<dbReference type="InterPro" id="IPR011051">
    <property type="entry name" value="RmlC_Cupin_sf"/>
</dbReference>
<proteinExistence type="inferred from homology"/>
<dbReference type="EC" id="4.1.1.90" evidence="6"/>
<protein>
    <recommendedName>
        <fullName evidence="26">CMP-N-acetylneuraminate-beta-galactosamide-alpha-2,3-sialyltransferase 1</fullName>
        <ecNumber evidence="25">2.4.3.4</ecNumber>
        <ecNumber evidence="6">4.1.1.90</ecNumber>
    </recommendedName>
    <alternativeName>
        <fullName evidence="32">Gal-NAc6S</fullName>
    </alternativeName>
    <alternativeName>
        <fullName evidence="30">Gal-beta-1,3-GalNAc-alpha-2,3-sialyltransferase</fullName>
    </alternativeName>
    <alternativeName>
        <fullName evidence="21">Gamma-glutamyl carboxylase</fullName>
    </alternativeName>
    <alternativeName>
        <fullName evidence="22">Peptidyl-glutamate 4-carboxylase</fullName>
    </alternativeName>
    <alternativeName>
        <fullName evidence="28">ST3Gal I</fullName>
    </alternativeName>
    <alternativeName>
        <fullName evidence="29">ST3GalA.1</fullName>
    </alternativeName>
    <alternativeName>
        <fullName evidence="27">ST3O</fullName>
    </alternativeName>
    <alternativeName>
        <fullName evidence="31">Sialyltransferase 4A</fullName>
    </alternativeName>
    <alternativeName>
        <fullName evidence="23">Vitamin K gamma glutamyl carboxylase</fullName>
    </alternativeName>
    <alternativeName>
        <fullName evidence="7">Vitamin K-dependent gamma-carboxylase</fullName>
    </alternativeName>
</protein>
<dbReference type="InterPro" id="IPR038578">
    <property type="entry name" value="GT29-like_sf"/>
</dbReference>
<keyword evidence="16" id="KW-0333">Golgi apparatus</keyword>
<dbReference type="GO" id="GO:0003836">
    <property type="term" value="F:beta-galactoside (CMP) alpha-2,3-sialyltransferase activity"/>
    <property type="evidence" value="ECO:0007669"/>
    <property type="project" value="UniProtKB-EC"/>
</dbReference>
<dbReference type="InterPro" id="IPR011020">
    <property type="entry name" value="HTTM-like"/>
</dbReference>
<dbReference type="Pfam" id="PF22777">
    <property type="entry name" value="VKGC_lumenal_dom"/>
    <property type="match status" value="1"/>
</dbReference>
<feature type="region of interest" description="Disordered" evidence="34">
    <location>
        <begin position="914"/>
        <end position="935"/>
    </location>
</feature>
<evidence type="ECO:0000256" key="33">
    <source>
        <dbReference type="ARBA" id="ARBA00048415"/>
    </source>
</evidence>
<feature type="transmembrane region" description="Helical" evidence="35">
    <location>
        <begin position="395"/>
        <end position="428"/>
    </location>
</feature>
<evidence type="ECO:0000256" key="2">
    <source>
        <dbReference type="ARBA" id="ARBA00004477"/>
    </source>
</evidence>
<evidence type="ECO:0000256" key="9">
    <source>
        <dbReference type="ARBA" id="ARBA00022676"/>
    </source>
</evidence>
<dbReference type="InterPro" id="IPR007782">
    <property type="entry name" value="VKG_COase"/>
</dbReference>
<evidence type="ECO:0000256" key="3">
    <source>
        <dbReference type="ARBA" id="ARBA00004613"/>
    </source>
</evidence>
<evidence type="ECO:0000256" key="29">
    <source>
        <dbReference type="ARBA" id="ARBA00042022"/>
    </source>
</evidence>
<organism evidence="38 39">
    <name type="scientific">Branchiostoma belcheri</name>
    <name type="common">Amphioxus</name>
    <dbReference type="NCBI Taxonomy" id="7741"/>
    <lineage>
        <taxon>Eukaryota</taxon>
        <taxon>Metazoa</taxon>
        <taxon>Chordata</taxon>
        <taxon>Cephalochordata</taxon>
        <taxon>Leptocardii</taxon>
        <taxon>Amphioxiformes</taxon>
        <taxon>Branchiostomatidae</taxon>
        <taxon>Branchiostoma</taxon>
    </lineage>
</organism>
<feature type="transmembrane region" description="Helical" evidence="35">
    <location>
        <begin position="440"/>
        <end position="456"/>
    </location>
</feature>
<evidence type="ECO:0000256" key="21">
    <source>
        <dbReference type="ARBA" id="ARBA00030083"/>
    </source>
</evidence>
<accession>A0A6P4YIP0</accession>
<dbReference type="FunFam" id="3.90.1480.20:FF:000034">
    <property type="entry name" value="CMP-N-acetylneuraminate-beta-galactosamide-alpha-2,3-sialyltransferase 1"/>
    <property type="match status" value="1"/>
</dbReference>
<keyword evidence="10" id="KW-0808">Transferase</keyword>
<evidence type="ECO:0000256" key="10">
    <source>
        <dbReference type="ARBA" id="ARBA00022679"/>
    </source>
</evidence>
<evidence type="ECO:0000256" key="32">
    <source>
        <dbReference type="ARBA" id="ARBA00042991"/>
    </source>
</evidence>
<dbReference type="SUPFAM" id="SSF51182">
    <property type="entry name" value="RmlC-like cupins"/>
    <property type="match status" value="1"/>
</dbReference>
<keyword evidence="12" id="KW-0256">Endoplasmic reticulum</keyword>
<evidence type="ECO:0000313" key="39">
    <source>
        <dbReference type="RefSeq" id="XP_019629265.1"/>
    </source>
</evidence>
<feature type="compositionally biased region" description="Polar residues" evidence="34">
    <location>
        <begin position="914"/>
        <end position="932"/>
    </location>
</feature>
<evidence type="ECO:0000256" key="22">
    <source>
        <dbReference type="ARBA" id="ARBA00030249"/>
    </source>
</evidence>
<feature type="signal peptide" evidence="36">
    <location>
        <begin position="1"/>
        <end position="29"/>
    </location>
</feature>
<keyword evidence="9" id="KW-0328">Glycosyltransferase</keyword>
<dbReference type="RefSeq" id="XP_019629265.1">
    <property type="nucleotide sequence ID" value="XM_019773706.1"/>
</dbReference>
<evidence type="ECO:0000256" key="8">
    <source>
        <dbReference type="ARBA" id="ARBA00022525"/>
    </source>
</evidence>
<evidence type="ECO:0000256" key="23">
    <source>
        <dbReference type="ARBA" id="ARBA00032107"/>
    </source>
</evidence>
<dbReference type="GO" id="GO:0019842">
    <property type="term" value="F:vitamin binding"/>
    <property type="evidence" value="ECO:0007669"/>
    <property type="project" value="TreeGrafter"/>
</dbReference>
<comment type="similarity">
    <text evidence="5">Belongs to the glycosyltransferase 29 family.</text>
</comment>
<reference evidence="39" key="1">
    <citation type="submission" date="2025-08" db="UniProtKB">
        <authorList>
            <consortium name="RefSeq"/>
        </authorList>
    </citation>
    <scope>IDENTIFICATION</scope>
    <source>
        <tissue evidence="39">Gonad</tissue>
    </source>
</reference>
<keyword evidence="11 35" id="KW-0812">Transmembrane</keyword>
<evidence type="ECO:0000256" key="35">
    <source>
        <dbReference type="SAM" id="Phobius"/>
    </source>
</evidence>
<dbReference type="InterPro" id="IPR053935">
    <property type="entry name" value="VKGC_lumenal_dom"/>
</dbReference>
<feature type="transmembrane region" description="Helical" evidence="35">
    <location>
        <begin position="476"/>
        <end position="495"/>
    </location>
</feature>
<dbReference type="GeneID" id="109473717"/>
<comment type="subcellular location">
    <subcellularLocation>
        <location evidence="2">Endoplasmic reticulum membrane</location>
        <topology evidence="2">Multi-pass membrane protein</topology>
    </subcellularLocation>
    <subcellularLocation>
        <location evidence="1">Golgi apparatus membrane</location>
        <topology evidence="1">Single-pass type II membrane protein</topology>
    </subcellularLocation>
    <subcellularLocation>
        <location evidence="24">Golgi apparatus</location>
        <location evidence="24">Golgi stack membrane</location>
    </subcellularLocation>
    <subcellularLocation>
        <location evidence="3">Secreted</location>
    </subcellularLocation>
</comment>
<evidence type="ECO:0000313" key="38">
    <source>
        <dbReference type="Proteomes" id="UP000515135"/>
    </source>
</evidence>
<evidence type="ECO:0000256" key="20">
    <source>
        <dbReference type="ARBA" id="ARBA00023239"/>
    </source>
</evidence>
<evidence type="ECO:0000256" key="27">
    <source>
        <dbReference type="ARBA" id="ARBA00041507"/>
    </source>
</evidence>
<keyword evidence="8" id="KW-0964">Secreted</keyword>
<dbReference type="OrthoDB" id="206689at2759"/>
<keyword evidence="36" id="KW-0732">Signal</keyword>
<evidence type="ECO:0000256" key="30">
    <source>
        <dbReference type="ARBA" id="ARBA00042448"/>
    </source>
</evidence>
<evidence type="ECO:0000256" key="31">
    <source>
        <dbReference type="ARBA" id="ARBA00042682"/>
    </source>
</evidence>
<keyword evidence="17 35" id="KW-0472">Membrane</keyword>
<feature type="chain" id="PRO_5028011795" description="CMP-N-acetylneuraminate-beta-galactosamide-alpha-2,3-sialyltransferase 1" evidence="36">
    <location>
        <begin position="30"/>
        <end position="1031"/>
    </location>
</feature>
<keyword evidence="14 35" id="KW-1133">Transmembrane helix</keyword>
<sequence length="1031" mass="119781">MIRMTVKLFLTMIVLVLIMVGAMYHFTQSGKSPIARSAGTTTSPGEEEENDSQLSRWWRKFQGDGEPVQVNNSAPVTASSLQPTCKRVWQKGRSSWFDSRFDENIRPIWSRANIELPADARKWWMTLQSKKDEDPAPLLNALFDMGAPDKDPWATRNLTGCLRCAVVGNSGNLRQSNYGEEIDRYDLIFRMNGAPIKGWEKDVGYRTTHHFMYPESAANLPDDVSFVLLNFKPLDLKWMRTALTDGSITRTWTHVKGRIQTNTSKILVYNPAFFKYVHDKWTEHHGRYSSTGSLVVLFAIHVCDEKAVTKETRFKRLFGFDLEELQSWSGFVQLLNRPADPANLGVLRFLFGFLMVLDIMQERGMSNLDVRFGDIDMCFFPLFNFLQPPYIDWLYIVYLVMLIGALGIMLGFCFRLSCLCFLGPYWFIFFLDKTAWNNHSYLYGLTSFLLLMSDANRYWSIDGLLNKKLRNSHVPLWNYTLLRFQIFIVYFIAGLKKLDEDWVTGHSMTKLSKHWVFSPFTLFLSEEFVSYWMVHMGGLIIDLTMGYLLFFDFTRPIGFFFGGSFHAMNSQLFHIGMFSYTMLATLPLFSSQDWPKRLVHKCPDRIKVVLPLDTPAQDSRRCLYTRDLKEDPQAKTGKQKKPPTRLIHHLSAVFVLLYMSEQLFLPYSHFITQGYNSWTQGLYGYSWDMMVHTWSVQHIKVKYVDAATGEHGYLRPGVFTASSRWSSHPDMLKQYATCLQQRLQEHNISQPQFYFDIWKSMNNRFQQRMVDPRVDIVTADWSPFSPSSWMMPLLVDLTPWREKFQEIEETMANETEVVFVADFPGLELENYINEDFDNVSLTVLFGEVRVEFKGKENNESLKNVTLKKDDKLEIPSGEFHNVLTTSESPSCYFYISTNQTEVEFNKNMAEYLERQNTSSSSTDENTGTGINESSDDPLIQKYQKIAERKKRRERWNTLSQLDYFKVWGFQKYFIFRRSLLMGGLAVRNVVFGTPDVEQLAKDIHWATGHFNPETYLDQLAGVEMVDNPDNP</sequence>
<evidence type="ECO:0000256" key="26">
    <source>
        <dbReference type="ARBA" id="ARBA00040101"/>
    </source>
</evidence>
<evidence type="ECO:0000256" key="15">
    <source>
        <dbReference type="ARBA" id="ARBA00022990"/>
    </source>
</evidence>
<feature type="region of interest" description="Disordered" evidence="34">
    <location>
        <begin position="33"/>
        <end position="53"/>
    </location>
</feature>
<dbReference type="AlphaFoldDB" id="A0A6P4YIP0"/>
<evidence type="ECO:0000256" key="19">
    <source>
        <dbReference type="ARBA" id="ARBA00023180"/>
    </source>
</evidence>
<dbReference type="GO" id="GO:0005576">
    <property type="term" value="C:extracellular region"/>
    <property type="evidence" value="ECO:0007669"/>
    <property type="project" value="UniProtKB-SubCell"/>
</dbReference>
<dbReference type="Proteomes" id="UP000515135">
    <property type="component" value="Unplaced"/>
</dbReference>
<gene>
    <name evidence="39" type="primary">LOC109473717</name>
</gene>
<keyword evidence="13" id="KW-0735">Signal-anchor</keyword>
<evidence type="ECO:0000256" key="13">
    <source>
        <dbReference type="ARBA" id="ARBA00022968"/>
    </source>
</evidence>
<evidence type="ECO:0000256" key="34">
    <source>
        <dbReference type="SAM" id="MobiDB-lite"/>
    </source>
</evidence>
<dbReference type="PANTHER" id="PTHR12639:SF6">
    <property type="entry name" value="VITAMIN K-DEPENDENT GAMMA-CARBOXYLASE"/>
    <property type="match status" value="1"/>
</dbReference>
<evidence type="ECO:0000256" key="5">
    <source>
        <dbReference type="ARBA" id="ARBA00006003"/>
    </source>
</evidence>
<name>A0A6P4YIP0_BRABE</name>
<evidence type="ECO:0000256" key="1">
    <source>
        <dbReference type="ARBA" id="ARBA00004323"/>
    </source>
</evidence>
<evidence type="ECO:0000256" key="6">
    <source>
        <dbReference type="ARBA" id="ARBA00012248"/>
    </source>
</evidence>
<evidence type="ECO:0000256" key="36">
    <source>
        <dbReference type="SAM" id="SignalP"/>
    </source>
</evidence>
<dbReference type="PANTHER" id="PTHR12639">
    <property type="entry name" value="VITAMIN K-DEPENDENT GAMMA-CARBOXYLASE"/>
    <property type="match status" value="1"/>
</dbReference>
<dbReference type="EC" id="2.4.3.4" evidence="25"/>
<keyword evidence="15" id="KW-0007">Acetylation</keyword>
<dbReference type="Pfam" id="PF05090">
    <property type="entry name" value="HTTM"/>
    <property type="match status" value="1"/>
</dbReference>
<dbReference type="Pfam" id="PF00777">
    <property type="entry name" value="Glyco_transf_29"/>
    <property type="match status" value="1"/>
</dbReference>